<dbReference type="PANTHER" id="PTHR11474">
    <property type="entry name" value="TYROSINASE FAMILY MEMBER"/>
    <property type="match status" value="1"/>
</dbReference>
<evidence type="ECO:0000313" key="4">
    <source>
        <dbReference type="EMBL" id="KXG52564.1"/>
    </source>
</evidence>
<dbReference type="PANTHER" id="PTHR11474:SF116">
    <property type="entry name" value="TYROSINASE"/>
    <property type="match status" value="1"/>
</dbReference>
<accession>A0A135LUD3</accession>
<keyword evidence="2" id="KW-0732">Signal</keyword>
<comment type="caution">
    <text evidence="4">The sequence shown here is derived from an EMBL/GenBank/DDBJ whole genome shotgun (WGS) entry which is preliminary data.</text>
</comment>
<dbReference type="GeneID" id="63711862"/>
<dbReference type="PROSITE" id="PS00498">
    <property type="entry name" value="TYROSINASE_2"/>
    <property type="match status" value="1"/>
</dbReference>
<feature type="chain" id="PRO_5007800819" evidence="2">
    <location>
        <begin position="19"/>
        <end position="409"/>
    </location>
</feature>
<name>A0A135LUD3_PENPA</name>
<dbReference type="Proteomes" id="UP000070168">
    <property type="component" value="Unassembled WGS sequence"/>
</dbReference>
<dbReference type="SUPFAM" id="SSF48056">
    <property type="entry name" value="Di-copper centre-containing domain"/>
    <property type="match status" value="1"/>
</dbReference>
<keyword evidence="5" id="KW-1185">Reference proteome</keyword>
<dbReference type="OMA" id="KLEYIQA"/>
<dbReference type="GO" id="GO:0046872">
    <property type="term" value="F:metal ion binding"/>
    <property type="evidence" value="ECO:0007669"/>
    <property type="project" value="UniProtKB-KW"/>
</dbReference>
<dbReference type="STRING" id="5078.A0A135LUD3"/>
<dbReference type="InterPro" id="IPR050316">
    <property type="entry name" value="Tyrosinase/Hemocyanin"/>
</dbReference>
<dbReference type="Pfam" id="PF00264">
    <property type="entry name" value="Tyrosinase"/>
    <property type="match status" value="1"/>
</dbReference>
<evidence type="ECO:0000256" key="1">
    <source>
        <dbReference type="ARBA" id="ARBA00022723"/>
    </source>
</evidence>
<feature type="domain" description="Tyrosinase copper-binding" evidence="3">
    <location>
        <begin position="331"/>
        <end position="342"/>
    </location>
</feature>
<evidence type="ECO:0000313" key="5">
    <source>
        <dbReference type="Proteomes" id="UP000070168"/>
    </source>
</evidence>
<dbReference type="Gene3D" id="1.10.1280.10">
    <property type="entry name" value="Di-copper center containing domain from catechol oxidase"/>
    <property type="match status" value="1"/>
</dbReference>
<feature type="signal peptide" evidence="2">
    <location>
        <begin position="1"/>
        <end position="18"/>
    </location>
</feature>
<evidence type="ECO:0000259" key="3">
    <source>
        <dbReference type="PROSITE" id="PS00498"/>
    </source>
</evidence>
<dbReference type="InterPro" id="IPR008922">
    <property type="entry name" value="Di-copper_centre_dom_sf"/>
</dbReference>
<dbReference type="AlphaFoldDB" id="A0A135LUD3"/>
<organism evidence="4 5">
    <name type="scientific">Penicillium patulum</name>
    <name type="common">Penicillium griseofulvum</name>
    <dbReference type="NCBI Taxonomy" id="5078"/>
    <lineage>
        <taxon>Eukaryota</taxon>
        <taxon>Fungi</taxon>
        <taxon>Dikarya</taxon>
        <taxon>Ascomycota</taxon>
        <taxon>Pezizomycotina</taxon>
        <taxon>Eurotiomycetes</taxon>
        <taxon>Eurotiomycetidae</taxon>
        <taxon>Eurotiales</taxon>
        <taxon>Aspergillaceae</taxon>
        <taxon>Penicillium</taxon>
    </lineage>
</organism>
<keyword evidence="1" id="KW-0479">Metal-binding</keyword>
<evidence type="ECO:0000256" key="2">
    <source>
        <dbReference type="SAM" id="SignalP"/>
    </source>
</evidence>
<dbReference type="PRINTS" id="PR00092">
    <property type="entry name" value="TYROSINASE"/>
</dbReference>
<dbReference type="InterPro" id="IPR002227">
    <property type="entry name" value="Tyrosinase_Cu-bd"/>
</dbReference>
<gene>
    <name evidence="4" type="ORF">PGRI_088480</name>
</gene>
<dbReference type="OrthoDB" id="6132182at2759"/>
<dbReference type="EMBL" id="LHQR01000026">
    <property type="protein sequence ID" value="KXG52564.1"/>
    <property type="molecule type" value="Genomic_DNA"/>
</dbReference>
<proteinExistence type="predicted"/>
<sequence length="409" mass="44177">MVAISILTLGALFAQALAMPAATETPVSAATPTAASSSLPVAESQLDDLAGLAYNASVESVSSDSDVEKRGGCSLSSLRVRRDWRSFSKAKKTSYINSILCLQKLPSRTPSELAPGARSRYDDFVATHINQTTGIHYTGTFLAWHRYYIWNFEEALRNECGYTGDYPYWNWGADTGNLEKSQVFDGSETSMSGNGAHVESVGDIQLSLGTYPVIHLPTGNGGGCVTSGPFKDYSVNLGPVALMLPGGETGSTANPLAYNPRCLKRDLSTQIVRDYANFTAIVDLILRNDNIYDFQMNMQGVPGSGNIGVHGGGHYSMGGDPSRDVFVSPGDPAFWLHHGMIDRTWWIWQNLDLYKRLNAISGTGTFLNGPPSPNTTLDTVLDIGYAGGETVAMRDLMSTVSGPFCYIYL</sequence>
<reference evidence="4 5" key="1">
    <citation type="journal article" date="2016" name="BMC Genomics">
        <title>Genome sequencing and secondary metabolism of the postharvest pathogen Penicillium griseofulvum.</title>
        <authorList>
            <person name="Banani H."/>
            <person name="Marcet-Houben M."/>
            <person name="Ballester A.R."/>
            <person name="Abbruscato P."/>
            <person name="Gonzalez-Candelas L."/>
            <person name="Gabaldon T."/>
            <person name="Spadaro D."/>
        </authorList>
    </citation>
    <scope>NUCLEOTIDE SEQUENCE [LARGE SCALE GENOMIC DNA]</scope>
    <source>
        <strain evidence="4 5">PG3</strain>
    </source>
</reference>
<protein>
    <submittedName>
        <fullName evidence="4">Tyrosinase</fullName>
    </submittedName>
</protein>
<dbReference type="GO" id="GO:0016491">
    <property type="term" value="F:oxidoreductase activity"/>
    <property type="evidence" value="ECO:0007669"/>
    <property type="project" value="InterPro"/>
</dbReference>
<dbReference type="RefSeq" id="XP_040651100.1">
    <property type="nucleotide sequence ID" value="XM_040796562.1"/>
</dbReference>